<evidence type="ECO:0008006" key="2">
    <source>
        <dbReference type="Google" id="ProtNLM"/>
    </source>
</evidence>
<dbReference type="HOGENOM" id="CLU_2110223_0_0_1"/>
<protein>
    <recommendedName>
        <fullName evidence="2">DDE-1 domain-containing protein</fullName>
    </recommendedName>
</protein>
<gene>
    <name evidence="1" type="ORF">GLOINDRAFT_22952</name>
</gene>
<accession>U9U7C8</accession>
<proteinExistence type="predicted"/>
<organism evidence="1">
    <name type="scientific">Rhizophagus irregularis (strain DAOM 181602 / DAOM 197198 / MUCL 43194)</name>
    <name type="common">Arbuscular mycorrhizal fungus</name>
    <name type="synonym">Glomus intraradices</name>
    <dbReference type="NCBI Taxonomy" id="747089"/>
    <lineage>
        <taxon>Eukaryota</taxon>
        <taxon>Fungi</taxon>
        <taxon>Fungi incertae sedis</taxon>
        <taxon>Mucoromycota</taxon>
        <taxon>Glomeromycotina</taxon>
        <taxon>Glomeromycetes</taxon>
        <taxon>Glomerales</taxon>
        <taxon>Glomeraceae</taxon>
        <taxon>Rhizophagus</taxon>
    </lineage>
</organism>
<evidence type="ECO:0000313" key="1">
    <source>
        <dbReference type="EMBL" id="ESA16295.1"/>
    </source>
</evidence>
<sequence>MDETHMALNLSNTAVGHWDTKSVAILSTGHERANFTVVLACMANGEKLPSLDELRRDGLVDRKYLDTTCKTRQQPKISLVKNTDLAFIPGGLTSHLQPLDVSLNKSFKAKMRTSL</sequence>
<name>U9U7C8_RHIID</name>
<dbReference type="AlphaFoldDB" id="U9U7C8"/>
<reference evidence="1" key="1">
    <citation type="submission" date="2013-07" db="EMBL/GenBank/DDBJ databases">
        <title>The genome of an arbuscular mycorrhizal fungus provides insights into the evolution of the oldest plant symbiosis.</title>
        <authorList>
            <consortium name="DOE Joint Genome Institute"/>
            <person name="Tisserant E."/>
            <person name="Malbreil M."/>
            <person name="Kuo A."/>
            <person name="Kohler A."/>
            <person name="Symeonidi A."/>
            <person name="Balestrini R."/>
            <person name="Charron P."/>
            <person name="Duensing N."/>
            <person name="Frei-dit-Frey N."/>
            <person name="Gianinazzi-Pearson V."/>
            <person name="Gilbert B."/>
            <person name="Handa Y."/>
            <person name="Hijri M."/>
            <person name="Kaul R."/>
            <person name="Kawaguchi M."/>
            <person name="Krajinski F."/>
            <person name="Lammers P."/>
            <person name="Lapierre D."/>
            <person name="Masclaux F.G."/>
            <person name="Murat C."/>
            <person name="Morin E."/>
            <person name="Ndikumana S."/>
            <person name="Pagni M."/>
            <person name="Petitpierre D."/>
            <person name="Requena N."/>
            <person name="Rosikiewicz P."/>
            <person name="Riley R."/>
            <person name="Saito K."/>
            <person name="San Clemente H."/>
            <person name="Shapiro H."/>
            <person name="van Tuinen D."/>
            <person name="Becard G."/>
            <person name="Bonfante P."/>
            <person name="Paszkowski U."/>
            <person name="Shachar-Hill Y."/>
            <person name="Young J.P."/>
            <person name="Sanders I.R."/>
            <person name="Henrissat B."/>
            <person name="Rensing S.A."/>
            <person name="Grigoriev I.V."/>
            <person name="Corradi N."/>
            <person name="Roux C."/>
            <person name="Martin F."/>
        </authorList>
    </citation>
    <scope>NUCLEOTIDE SEQUENCE</scope>
    <source>
        <strain evidence="1">DAOM 197198</strain>
    </source>
</reference>
<dbReference type="EMBL" id="KI281156">
    <property type="protein sequence ID" value="ESA16295.1"/>
    <property type="molecule type" value="Genomic_DNA"/>
</dbReference>